<evidence type="ECO:0000313" key="4">
    <source>
        <dbReference type="Proteomes" id="UP000054928"/>
    </source>
</evidence>
<feature type="domain" description="Macro" evidence="2">
    <location>
        <begin position="202"/>
        <end position="387"/>
    </location>
</feature>
<evidence type="ECO:0000313" key="3">
    <source>
        <dbReference type="EMBL" id="CEG46362.1"/>
    </source>
</evidence>
<dbReference type="OrthoDB" id="6077599at2759"/>
<dbReference type="PROSITE" id="PS51154">
    <property type="entry name" value="MACRO"/>
    <property type="match status" value="1"/>
</dbReference>
<dbReference type="PANTHER" id="PTHR11106">
    <property type="entry name" value="GANGLIOSIDE INDUCED DIFFERENTIATION ASSOCIATED PROTEIN 2-RELATED"/>
    <property type="match status" value="1"/>
</dbReference>
<dbReference type="PANTHER" id="PTHR11106:SF27">
    <property type="entry name" value="MACRO DOMAIN-CONTAINING PROTEIN"/>
    <property type="match status" value="1"/>
</dbReference>
<proteinExistence type="predicted"/>
<dbReference type="InterPro" id="IPR002589">
    <property type="entry name" value="Macro_dom"/>
</dbReference>
<dbReference type="InterPro" id="IPR043472">
    <property type="entry name" value="Macro_dom-like"/>
</dbReference>
<reference evidence="4" key="1">
    <citation type="submission" date="2014-09" db="EMBL/GenBank/DDBJ databases">
        <authorList>
            <person name="Sharma Rahul"/>
            <person name="Thines Marco"/>
        </authorList>
    </citation>
    <scope>NUCLEOTIDE SEQUENCE [LARGE SCALE GENOMIC DNA]</scope>
</reference>
<dbReference type="RefSeq" id="XP_024582731.1">
    <property type="nucleotide sequence ID" value="XM_024717209.1"/>
</dbReference>
<dbReference type="Pfam" id="PF01661">
    <property type="entry name" value="Macro"/>
    <property type="match status" value="1"/>
</dbReference>
<feature type="compositionally biased region" description="Acidic residues" evidence="1">
    <location>
        <begin position="134"/>
        <end position="152"/>
    </location>
</feature>
<evidence type="ECO:0000256" key="1">
    <source>
        <dbReference type="SAM" id="MobiDB-lite"/>
    </source>
</evidence>
<dbReference type="Proteomes" id="UP000054928">
    <property type="component" value="Unassembled WGS sequence"/>
</dbReference>
<sequence length="404" mass="45123">MTTPCDENLRHNYATTDAPMPKRLCKTNSRSCPQAIVCVFSVENLVRGLLLLLDLPTVCSLLEVLAANNSWRSVLSNNEVWNKMLSVYFGGDLPPTEQLNDDEEHEVTEEETEEQDDDDALDLDDDVEEDMEIENDEALSEEDEESEDENSDSDVTSHPTSRLENDTESIAQAPHVTTFKWISAMSIKLVQGASCTKLTEFLRSAEQLMHFDTRFQIVRGDIGKIQTIGKQKVDGLAFPTALSLLNPHSGAASVIFQRAGQRLRDHVSTLNVRLDVGKTHTTPGFAAGVDKLIHCVGPNAYSPHCMRDLQRTYRNVLRAVEREKLTCVAMASISTGNMGLPVEKAAWFALCAIQRYMRSTDWTATIGIVCFDADVYDAFTKFKAKVMTQFNAKKLRASPPLRNR</sequence>
<accession>A0A0P1AYK2</accession>
<feature type="compositionally biased region" description="Acidic residues" evidence="1">
    <location>
        <begin position="99"/>
        <end position="122"/>
    </location>
</feature>
<dbReference type="Gene3D" id="3.40.220.10">
    <property type="entry name" value="Leucine Aminopeptidase, subunit E, domain 1"/>
    <property type="match status" value="1"/>
</dbReference>
<evidence type="ECO:0000259" key="2">
    <source>
        <dbReference type="PROSITE" id="PS51154"/>
    </source>
</evidence>
<feature type="region of interest" description="Disordered" evidence="1">
    <location>
        <begin position="134"/>
        <end position="169"/>
    </location>
</feature>
<dbReference type="SMART" id="SM00506">
    <property type="entry name" value="A1pp"/>
    <property type="match status" value="1"/>
</dbReference>
<dbReference type="GeneID" id="36397820"/>
<protein>
    <submittedName>
        <fullName evidence="3">Hismacro and SEC14 domain-containing proteins</fullName>
    </submittedName>
</protein>
<feature type="region of interest" description="Disordered" evidence="1">
    <location>
        <begin position="93"/>
        <end position="122"/>
    </location>
</feature>
<dbReference type="STRING" id="4781.A0A0P1AYK2"/>
<organism evidence="3 4">
    <name type="scientific">Plasmopara halstedii</name>
    <name type="common">Downy mildew of sunflower</name>
    <dbReference type="NCBI Taxonomy" id="4781"/>
    <lineage>
        <taxon>Eukaryota</taxon>
        <taxon>Sar</taxon>
        <taxon>Stramenopiles</taxon>
        <taxon>Oomycota</taxon>
        <taxon>Peronosporomycetes</taxon>
        <taxon>Peronosporales</taxon>
        <taxon>Peronosporaceae</taxon>
        <taxon>Plasmopara</taxon>
    </lineage>
</organism>
<dbReference type="EMBL" id="CCYD01002047">
    <property type="protein sequence ID" value="CEG46362.1"/>
    <property type="molecule type" value="Genomic_DNA"/>
</dbReference>
<dbReference type="AlphaFoldDB" id="A0A0P1AYK2"/>
<dbReference type="SUPFAM" id="SSF52949">
    <property type="entry name" value="Macro domain-like"/>
    <property type="match status" value="1"/>
</dbReference>
<name>A0A0P1AYK2_PLAHL</name>
<dbReference type="OMA" id="YMRSTDW"/>
<keyword evidence="4" id="KW-1185">Reference proteome</keyword>